<comment type="caution">
    <text evidence="4">The sequence shown here is derived from an EMBL/GenBank/DDBJ whole genome shotgun (WGS) entry which is preliminary data.</text>
</comment>
<proteinExistence type="predicted"/>
<name>G5GBP4_9BACT</name>
<organism evidence="4 5">
    <name type="scientific">Alloprevotella rava F0323</name>
    <dbReference type="NCBI Taxonomy" id="679199"/>
    <lineage>
        <taxon>Bacteria</taxon>
        <taxon>Pseudomonadati</taxon>
        <taxon>Bacteroidota</taxon>
        <taxon>Bacteroidia</taxon>
        <taxon>Bacteroidales</taxon>
        <taxon>Prevotellaceae</taxon>
        <taxon>Alloprevotella</taxon>
    </lineage>
</organism>
<evidence type="ECO:0000313" key="4">
    <source>
        <dbReference type="EMBL" id="EHG23029.1"/>
    </source>
</evidence>
<dbReference type="PANTHER" id="PTHR44943">
    <property type="entry name" value="CELLULOSE SYNTHASE OPERON PROTEIN C"/>
    <property type="match status" value="1"/>
</dbReference>
<dbReference type="PATRIC" id="fig|679199.3.peg.1091"/>
<dbReference type="HOGENOM" id="CLU_564818_0_0_10"/>
<evidence type="ECO:0000256" key="3">
    <source>
        <dbReference type="SAM" id="SignalP"/>
    </source>
</evidence>
<keyword evidence="2" id="KW-0802">TPR repeat</keyword>
<evidence type="ECO:0000256" key="1">
    <source>
        <dbReference type="ARBA" id="ARBA00022737"/>
    </source>
</evidence>
<dbReference type="PANTHER" id="PTHR44943:SF8">
    <property type="entry name" value="TPR REPEAT-CONTAINING PROTEIN MJ0263"/>
    <property type="match status" value="1"/>
</dbReference>
<dbReference type="InterPro" id="IPR051685">
    <property type="entry name" value="Ycf3/AcsC/BcsC/TPR_MFPF"/>
</dbReference>
<feature type="chain" id="PRO_5003477062" evidence="3">
    <location>
        <begin position="28"/>
        <end position="492"/>
    </location>
</feature>
<protein>
    <submittedName>
        <fullName evidence="4">Uncharacterized protein</fullName>
    </submittedName>
</protein>
<dbReference type="Pfam" id="PF13432">
    <property type="entry name" value="TPR_16"/>
    <property type="match status" value="1"/>
</dbReference>
<dbReference type="AlphaFoldDB" id="G5GBP4"/>
<dbReference type="InterPro" id="IPR011990">
    <property type="entry name" value="TPR-like_helical_dom_sf"/>
</dbReference>
<dbReference type="SMART" id="SM00028">
    <property type="entry name" value="TPR"/>
    <property type="match status" value="3"/>
</dbReference>
<keyword evidence="1" id="KW-0677">Repeat</keyword>
<reference evidence="4 5" key="1">
    <citation type="submission" date="2011-08" db="EMBL/GenBank/DDBJ databases">
        <title>The Genome Sequence of Prevotella sp. oral taxon 302 str. F0323.</title>
        <authorList>
            <consortium name="The Broad Institute Genome Sequencing Platform"/>
            <person name="Earl A."/>
            <person name="Ward D."/>
            <person name="Feldgarden M."/>
            <person name="Gevers D."/>
            <person name="Izard J."/>
            <person name="Blanton J.M."/>
            <person name="Baranova O.V."/>
            <person name="Tanner A.C."/>
            <person name="Dewhirst F.E."/>
            <person name="Young S.K."/>
            <person name="Zeng Q."/>
            <person name="Gargeya S."/>
            <person name="Fitzgerald M."/>
            <person name="Haas B."/>
            <person name="Abouelleil A."/>
            <person name="Alvarado L."/>
            <person name="Arachchi H.M."/>
            <person name="Berlin A."/>
            <person name="Brown A."/>
            <person name="Chapman S.B."/>
            <person name="Chen Z."/>
            <person name="Dunbar C."/>
            <person name="Freedman E."/>
            <person name="Gearin G."/>
            <person name="Gellesch M."/>
            <person name="Goldberg J."/>
            <person name="Griggs A."/>
            <person name="Gujja S."/>
            <person name="Heiman D."/>
            <person name="Howarth C."/>
            <person name="Larson L."/>
            <person name="Lui A."/>
            <person name="MacDonald P.J.P."/>
            <person name="Montmayeur A."/>
            <person name="Murphy C."/>
            <person name="Neiman D."/>
            <person name="Pearson M."/>
            <person name="Priest M."/>
            <person name="Roberts A."/>
            <person name="Saif S."/>
            <person name="Shea T."/>
            <person name="Shenoy N."/>
            <person name="Sisk P."/>
            <person name="Stolte C."/>
            <person name="Sykes S."/>
            <person name="Wortman J."/>
            <person name="Nusbaum C."/>
            <person name="Birren B."/>
        </authorList>
    </citation>
    <scope>NUCLEOTIDE SEQUENCE [LARGE SCALE GENOMIC DNA]</scope>
    <source>
        <strain evidence="4 5">F0323</strain>
    </source>
</reference>
<evidence type="ECO:0000313" key="5">
    <source>
        <dbReference type="Proteomes" id="UP000015993"/>
    </source>
</evidence>
<evidence type="ECO:0000256" key="2">
    <source>
        <dbReference type="ARBA" id="ARBA00022803"/>
    </source>
</evidence>
<dbReference type="SUPFAM" id="SSF48452">
    <property type="entry name" value="TPR-like"/>
    <property type="match status" value="2"/>
</dbReference>
<feature type="signal peptide" evidence="3">
    <location>
        <begin position="1"/>
        <end position="27"/>
    </location>
</feature>
<keyword evidence="3" id="KW-0732">Signal</keyword>
<dbReference type="eggNOG" id="COG0457">
    <property type="taxonomic scope" value="Bacteria"/>
</dbReference>
<sequence length="492" mass="55743">MLDNMKSKFLKGLALAAMLFVGVSASAQMDKGYTANPLSGEMATQAQQVLDLQLSDPDKAFTVFQKMMRSVKNNNQKLIDMGDFFLNEKIYPCANMCAKQIYQNDPKFVPGLFFAGQVAMLRKDYGGAGQKYDEVLAYDPNNITAMRANAFVYKNVNPAVAIEMLNKIKALEPNDVEVDKQLGDINYNLDKFKDAVASYKAYFAAVKPENIDVRAAENYCLSLYSTAEFFDLKEKAVQFAPLDPNDIIFPRMQFFADVNNYELDKAKESIKYITEKRFADSLYISLDYEYAANYASENSDLPTAITNYKKAIEKDSAKATSYKELAMLYRRNHQPEEALGIFQKYLSILGDKAQMTDSFRLGEIYAAASQENSLSPEKKAEYFKAGDELFQTIAERTPDNYQAVLMRARINITDSSKPQDKVRELYEEVLQRAGKSEDVKSARTEADRYLIFYYINKDMLQDARRVTNDLLSVDPENAVAKNAEAYLKQQGV</sequence>
<dbReference type="EMBL" id="ACZK01000017">
    <property type="protein sequence ID" value="EHG23029.1"/>
    <property type="molecule type" value="Genomic_DNA"/>
</dbReference>
<dbReference type="Proteomes" id="UP000015993">
    <property type="component" value="Unassembled WGS sequence"/>
</dbReference>
<dbReference type="Gene3D" id="1.25.40.10">
    <property type="entry name" value="Tetratricopeptide repeat domain"/>
    <property type="match status" value="2"/>
</dbReference>
<gene>
    <name evidence="4" type="ORF">HMPREF9332_00995</name>
</gene>
<accession>G5GBP4</accession>
<dbReference type="InterPro" id="IPR019734">
    <property type="entry name" value="TPR_rpt"/>
</dbReference>
<keyword evidence="5" id="KW-1185">Reference proteome</keyword>
<dbReference type="STRING" id="679199.HMPREF9332_00995"/>